<dbReference type="SMART" id="SM00560">
    <property type="entry name" value="LamGL"/>
    <property type="match status" value="3"/>
</dbReference>
<dbReference type="InterPro" id="IPR013320">
    <property type="entry name" value="ConA-like_dom_sf"/>
</dbReference>
<proteinExistence type="predicted"/>
<evidence type="ECO:0000313" key="5">
    <source>
        <dbReference type="EMBL" id="VFK39650.1"/>
    </source>
</evidence>
<evidence type="ECO:0000256" key="1">
    <source>
        <dbReference type="ARBA" id="ARBA00022729"/>
    </source>
</evidence>
<feature type="region of interest" description="Disordered" evidence="3">
    <location>
        <begin position="1772"/>
        <end position="1792"/>
    </location>
</feature>
<feature type="domain" description="LamG-like jellyroll fold" evidence="4">
    <location>
        <begin position="1405"/>
        <end position="1536"/>
    </location>
</feature>
<keyword evidence="2" id="KW-1015">Disulfide bond</keyword>
<organism evidence="6">
    <name type="scientific">Candidatus Kentrum sp. SD</name>
    <dbReference type="NCBI Taxonomy" id="2126332"/>
    <lineage>
        <taxon>Bacteria</taxon>
        <taxon>Pseudomonadati</taxon>
        <taxon>Pseudomonadota</taxon>
        <taxon>Gammaproteobacteria</taxon>
        <taxon>Candidatus Kentrum</taxon>
    </lineage>
</organism>
<evidence type="ECO:0000256" key="2">
    <source>
        <dbReference type="ARBA" id="ARBA00023157"/>
    </source>
</evidence>
<dbReference type="EMBL" id="CAADFU010000048">
    <property type="protein sequence ID" value="VFK45077.1"/>
    <property type="molecule type" value="Genomic_DNA"/>
</dbReference>
<dbReference type="Gene3D" id="2.130.10.130">
    <property type="entry name" value="Integrin alpha, N-terminal"/>
    <property type="match status" value="1"/>
</dbReference>
<dbReference type="PANTHER" id="PTHR36220:SF1">
    <property type="entry name" value="GAMMA TUBULIN COMPLEX COMPONENT C-TERMINAL DOMAIN-CONTAINING PROTEIN"/>
    <property type="match status" value="1"/>
</dbReference>
<evidence type="ECO:0000256" key="3">
    <source>
        <dbReference type="SAM" id="MobiDB-lite"/>
    </source>
</evidence>
<sequence length="2721" mass="295597">MTNNANLVKTYTDRNYKHATMARHQGKVIAFAMDDARRICYTILDASTQDQEKGVFDAKYWSRTPQELVFPAEITQVGYSLIANTPMPTVKRDTREEAEPGELLPREIDPFLSTTARLTADAPFQVLSDGQYLYVFRQSLETNHADMVYKLADGNASGDTSRADVQFMTSDGKNVPLVNETLLVDRFILAGPNLVNVREIRYRRSGHKTRPQGAKDSLGAVDMEKKPFFEPTYELDFIDNLEGGRFSVLLLPTKVPDIKRWQFFTHNGASGRIDSVNLERSAEGLFDTRGTRFYTSPDPQYRSSVFEKEPGECPFTKKPLIPVATSTGHAEYCLAFDGSGDHVEIPNLGVDFEAITLEAWVWLDNDSADSGTILQESAADDLAFTLYVSGGELRAGSIIDGAWNRITEGAPFPKEKWVHVAASYDGGRIRLYRDGEEVAISPDDLDYSLPNATKWFIGNSFANADGWKCRIDEARIWNMARSAHDIHSYKGQRLLGDEPGLVGYWRLDEGSGKIAHDQTNGAHHGDVCGDPAWVASTAPIDDSPGMRRTSFIVEDRDVAAGMSALLYFQQEDPEGDGKGAGPLKKQARVMLAVPTAAKTGGDKKPYLATLDLGVSQEGRLAQAPDVLALPAIDHDMNAKLEAIAAKERALAALREQVTLRALGKQTLDSSETSVAISGDSAVVGVQDVDLDGNENVGMAYIFERDRNGQWRQVDELKANDGGRLDRFGYSVSIEGGRALIGGLSSDAAYIFERGSDGKWHQIQKLVVNDQQRTFGYSVSMEGDRAVIGAPTYRSQQGATYIFERDSNDKWNEIQKLTASDGALIFGGCVSLSGDRLLIGTDFSVSGEFTHGAYIFERGSDGRWRQKQKLTPSDGDAKADSFGGSVSVDGDRIVIGARAADIDGEYNAGAAYIFERGSDGEWHQKQKLTASDRKSLALFGADVSLSDNRAVIGALWHNTAGNSDAGAAYIFERGSDGVWHEQFKLIGDGKKYDWFGASVSAFGSEIAVGNGKGGVHFFTTARLPESLARQKQLEEEIKELRAGLGGDVAESMPVLATDVSGLTVSGSLLKFAYADTPPRLFARSDGLVGLYFRGTSGRFYGASFDPTVGQARFALAAGSNKLFLQARAAGAEMSDTAIAVTDGARADTCRLVIRNTGRGITETWNDVPREAGRFQQVINGEAGRPVYVGRLASAASGTVTSLTLTTGGLDRALPENAILRVGDTRLATSAALPRKATDVTVASAEFEAAIDTPIYWIPYDYAQAIATPNRYGLHNGSVLARAHAPQAAGNDHVANGAAVRTKTGAGGVWAAEAPGSTYRFDGENNYLALPDGKTKGMDIEGDATLEAWVRPASGGGTGRVLHHHGDGSRYALGIMPGSVPSALRFDGRNDYVKVAPSPAFDLTNGTLEAWIKPEWELKDQFDPAIANPGVVAVRDANGVRCTLQIGCTRKAIGTYNGSAYREFEVSLRESKWYHVALIGKGESMEVYVDGKFVGSQDNAFGSRTDLPLHIGSCDGSQEFFRGKIDEVRIWNVARSGSDIAQYKDRAINGAMPGLAGCWRFTGGEATDYSGNGRHGTLSGFTDVNDALEESPISAWRPFAAFGDRFIKATDAFPVDAWRHLAAVYDQAYALAFDGRDDYLEVDHDDSLNITEDLTIEAIIQPDRLDRTQLILGKGDPGKETQVPYWLELTTGGGIDFIQEGEEGGREILSASGKLTAGTAHRIAVVRRKVRDMNAMGSGGMSGSNDVTGMDSTGSYTSSEQGTIDDAMKNDYVEGKKKQKTRLAQKRGGASMPGDMSGFTAGLMSSRLEMELYVDGVQVASRTLDPAVLPDHNGRALHMGGTESGHYFQGALSELRLWNSARAPEQLHKPLQQNEYGLAGWWKLEENQGNVAHDAKGNSHALIQGARWIKDPRPEGSSLELYVDGERQKTEALAADHALVKAGWGDRQFTLGARRDGGEVADAFAGEIEEARIWKRPRAEEQLLDNLFSRLKEDRRDLAGYYTFDTGTETEVLDSGLLGNHLPLGTGDARPAKTLSTAPISTDTSEVRPALAGVATDFHRAIDSAPAVAEYGDMQYDAEGNFLGVMKRCYGYIDDGKWRLVTGYKVGNLVREWIGQAQFDPQVIGFIEGAPPVPSENMTYGTNGTGTGIYEGDGSGITFTQADEVNYSYSTGREQGYQSSMEFTSKFGATGKVTIMAAPMGFGIGTEVEMKKYLQGSTTFESEGAQAEEQGFSSGVNRARSLELTLGGNWEDPKTDNQLNSYLGRRWAPANMGIALVQSETADMFALRLAHNRALVSYSLRPNPDIPRDWNLLPFPLNPRYIKQGTLDGKVGFDEQGSVVEDPDYQNIAKEYGEHSYFKPREAYAIKRRIEQEEQRLATYYENFDASPMSGMISGLTDSKVGSGVGGILASAGAMGAATSALGLSIGTGLVGAALGSAATINAVVDTLRANKDLARKFSKRNLANTYVWTADGGFYAETSETTDVVQESASGNVNFTSGASGGFGMEIDAPVIFEFEANAGINLGMTNTRSKTKEASKTFSLEVSIAPSGDMQYHRPDDGEGEYDGAGNPRNVHGRVDAYRFMTFYLDGSSDNFDALFNKVVDPIWLEQSSSPFAMAMRQARNVDKKPPCWRVLHRVTFVSRVLPEFSNDAPSSLEKTMRAENIASNWQLIKTLDPFVRPHTGNVARFGQAVDNALQNYLPELYPHRMEVKQYMALYYGIADA</sequence>
<dbReference type="SUPFAM" id="SSF49899">
    <property type="entry name" value="Concanavalin A-like lectins/glucanases"/>
    <property type="match status" value="6"/>
</dbReference>
<evidence type="ECO:0000313" key="7">
    <source>
        <dbReference type="EMBL" id="VFK78262.1"/>
    </source>
</evidence>
<reference evidence="6" key="1">
    <citation type="submission" date="2019-02" db="EMBL/GenBank/DDBJ databases">
        <authorList>
            <person name="Gruber-Vodicka R. H."/>
            <person name="Seah K. B. B."/>
        </authorList>
    </citation>
    <scope>NUCLEOTIDE SEQUENCE</scope>
    <source>
        <strain evidence="7">BECK_S127</strain>
        <strain evidence="6">BECK_S1320</strain>
        <strain evidence="5">BECK_S1321</strain>
    </source>
</reference>
<name>A0A450YU42_9GAMM</name>
<protein>
    <submittedName>
        <fullName evidence="6">FG-GAP repeat-containing protein</fullName>
    </submittedName>
</protein>
<dbReference type="Pfam" id="PF13385">
    <property type="entry name" value="Laminin_G_3"/>
    <property type="match status" value="3"/>
</dbReference>
<dbReference type="EMBL" id="CAADHB010000010">
    <property type="protein sequence ID" value="VFK78262.1"/>
    <property type="molecule type" value="Genomic_DNA"/>
</dbReference>
<dbReference type="InterPro" id="IPR006558">
    <property type="entry name" value="LamG-like"/>
</dbReference>
<keyword evidence="1" id="KW-0732">Signal</keyword>
<dbReference type="InterPro" id="IPR028994">
    <property type="entry name" value="Integrin_alpha_N"/>
</dbReference>
<dbReference type="Gene3D" id="2.60.120.200">
    <property type="match status" value="6"/>
</dbReference>
<evidence type="ECO:0000259" key="4">
    <source>
        <dbReference type="SMART" id="SM00560"/>
    </source>
</evidence>
<dbReference type="PANTHER" id="PTHR36220">
    <property type="entry name" value="UNNAMED PRODUCT"/>
    <property type="match status" value="1"/>
</dbReference>
<feature type="domain" description="LamG-like jellyroll fold" evidence="4">
    <location>
        <begin position="1650"/>
        <end position="1863"/>
    </location>
</feature>
<feature type="domain" description="LamG-like jellyroll fold" evidence="4">
    <location>
        <begin position="353"/>
        <end position="484"/>
    </location>
</feature>
<dbReference type="Pfam" id="PF14312">
    <property type="entry name" value="FG-GAP_2"/>
    <property type="match status" value="5"/>
</dbReference>
<accession>A0A450YU42</accession>
<dbReference type="InterPro" id="IPR013517">
    <property type="entry name" value="FG-GAP"/>
</dbReference>
<dbReference type="SUPFAM" id="SSF69318">
    <property type="entry name" value="Integrin alpha N-terminal domain"/>
    <property type="match status" value="1"/>
</dbReference>
<dbReference type="EMBL" id="CAADFR010000045">
    <property type="protein sequence ID" value="VFK39650.1"/>
    <property type="molecule type" value="Genomic_DNA"/>
</dbReference>
<evidence type="ECO:0000313" key="6">
    <source>
        <dbReference type="EMBL" id="VFK45077.1"/>
    </source>
</evidence>
<gene>
    <name evidence="7" type="ORF">BECKSD772D_GA0070982_101030</name>
    <name evidence="6" type="ORF">BECKSD772E_GA0070983_10484</name>
    <name evidence="5" type="ORF">BECKSD772F_GA0070984_10454</name>
</gene>